<sequence>MGPKKAAAAVALETAPLVESPAESSGSDSPEKENSTETSDAAAPRKVPTHPPTVIMVKEALKALDSRKGVSYVAIQNYIKQKYPSVDSIRVNGLVRKALKKGIEAGTFIRSVSVTGTTGRFRLEPKLKQKMAKGENEDPNVQKAPKSKSKDGDKDGGKDGDANGGKDGDKKRPKADAKKPKSSAKSQEDSKSPKKSKKTEEAAAGKVAPVKKPKAKKAAEDDDKGATDATNTKATKTTKEAKTEKVPKETKPKKVPKSKAAEAPAVKATGKRGKKAAE</sequence>
<dbReference type="InterPro" id="IPR036390">
    <property type="entry name" value="WH_DNA-bd_sf"/>
</dbReference>
<comment type="subcellular location">
    <subcellularLocation>
        <location evidence="2">Nucleus</location>
    </subcellularLocation>
</comment>
<feature type="region of interest" description="Disordered" evidence="3">
    <location>
        <begin position="1"/>
        <end position="51"/>
    </location>
</feature>
<dbReference type="SMART" id="SM00526">
    <property type="entry name" value="H15"/>
    <property type="match status" value="1"/>
</dbReference>
<evidence type="ECO:0000313" key="5">
    <source>
        <dbReference type="Ensembl" id="ENSCSEP00000002775.1"/>
    </source>
</evidence>
<dbReference type="SUPFAM" id="SSF46785">
    <property type="entry name" value="Winged helix' DNA-binding domain"/>
    <property type="match status" value="1"/>
</dbReference>
<dbReference type="GO" id="GO:0000786">
    <property type="term" value="C:nucleosome"/>
    <property type="evidence" value="ECO:0007669"/>
    <property type="project" value="InterPro"/>
</dbReference>
<comment type="similarity">
    <text evidence="2">Belongs to the histone H1/H5 family.</text>
</comment>
<dbReference type="CTD" id="327403"/>
<feature type="compositionally biased region" description="Basic and acidic residues" evidence="3">
    <location>
        <begin position="186"/>
        <end position="203"/>
    </location>
</feature>
<dbReference type="KEGG" id="csem:103385823"/>
<dbReference type="GeneID" id="103385823"/>
<reference evidence="5 6" key="1">
    <citation type="journal article" date="2014" name="Nat. Genet.">
        <title>Whole-genome sequence of a flatfish provides insights into ZW sex chromosome evolution and adaptation to a benthic lifestyle.</title>
        <authorList>
            <person name="Chen S."/>
            <person name="Zhang G."/>
            <person name="Shao C."/>
            <person name="Huang Q."/>
            <person name="Liu G."/>
            <person name="Zhang P."/>
            <person name="Song W."/>
            <person name="An N."/>
            <person name="Chalopin D."/>
            <person name="Volff J.N."/>
            <person name="Hong Y."/>
            <person name="Li Q."/>
            <person name="Sha Z."/>
            <person name="Zhou H."/>
            <person name="Xie M."/>
            <person name="Yu Q."/>
            <person name="Liu Y."/>
            <person name="Xiang H."/>
            <person name="Wang N."/>
            <person name="Wu K."/>
            <person name="Yang C."/>
            <person name="Zhou Q."/>
            <person name="Liao X."/>
            <person name="Yang L."/>
            <person name="Hu Q."/>
            <person name="Zhang J."/>
            <person name="Meng L."/>
            <person name="Jin L."/>
            <person name="Tian Y."/>
            <person name="Lian J."/>
            <person name="Yang J."/>
            <person name="Miao G."/>
            <person name="Liu S."/>
            <person name="Liang Z."/>
            <person name="Yan F."/>
            <person name="Li Y."/>
            <person name="Sun B."/>
            <person name="Zhang H."/>
            <person name="Zhang J."/>
            <person name="Zhu Y."/>
            <person name="Du M."/>
            <person name="Zhao Y."/>
            <person name="Schartl M."/>
            <person name="Tang Q."/>
            <person name="Wang J."/>
        </authorList>
    </citation>
    <scope>NUCLEOTIDE SEQUENCE</scope>
</reference>
<dbReference type="Proteomes" id="UP000265120">
    <property type="component" value="Chromosome 11"/>
</dbReference>
<keyword evidence="2" id="KW-0539">Nucleus</keyword>
<feature type="compositionally biased region" description="Basic and acidic residues" evidence="3">
    <location>
        <begin position="237"/>
        <end position="252"/>
    </location>
</feature>
<keyword evidence="2" id="KW-0158">Chromosome</keyword>
<dbReference type="GeneTree" id="ENSGT00940000160900"/>
<dbReference type="PRINTS" id="PR00624">
    <property type="entry name" value="HISTONEH5"/>
</dbReference>
<name>A0A3P8UR85_CYNSE</name>
<dbReference type="OrthoDB" id="1110759at2759"/>
<keyword evidence="1 2" id="KW-0238">DNA-binding</keyword>
<dbReference type="RefSeq" id="XP_008318039.1">
    <property type="nucleotide sequence ID" value="XM_008319817.1"/>
</dbReference>
<evidence type="ECO:0000313" key="6">
    <source>
        <dbReference type="Proteomes" id="UP000265120"/>
    </source>
</evidence>
<dbReference type="OMA" id="KDAANEQ"/>
<feature type="compositionally biased region" description="Basic residues" evidence="3">
    <location>
        <begin position="269"/>
        <end position="278"/>
    </location>
</feature>
<evidence type="ECO:0000256" key="3">
    <source>
        <dbReference type="SAM" id="MobiDB-lite"/>
    </source>
</evidence>
<reference evidence="5" key="3">
    <citation type="submission" date="2025-09" db="UniProtKB">
        <authorList>
            <consortium name="Ensembl"/>
        </authorList>
    </citation>
    <scope>IDENTIFICATION</scope>
</reference>
<accession>A0A3P8UR85</accession>
<feature type="compositionally biased region" description="Basic and acidic residues" evidence="3">
    <location>
        <begin position="148"/>
        <end position="179"/>
    </location>
</feature>
<dbReference type="InterPro" id="IPR005818">
    <property type="entry name" value="Histone_H1/H5_H15"/>
</dbReference>
<dbReference type="Ensembl" id="ENSCSET00000002819.1">
    <property type="protein sequence ID" value="ENSCSEP00000002775.1"/>
    <property type="gene ID" value="ENSCSEG00000001837.1"/>
</dbReference>
<dbReference type="Pfam" id="PF00538">
    <property type="entry name" value="Linker_histone"/>
    <property type="match status" value="1"/>
</dbReference>
<reference evidence="5" key="2">
    <citation type="submission" date="2025-08" db="UniProtKB">
        <authorList>
            <consortium name="Ensembl"/>
        </authorList>
    </citation>
    <scope>IDENTIFICATION</scope>
</reference>
<dbReference type="InterPro" id="IPR036388">
    <property type="entry name" value="WH-like_DNA-bd_sf"/>
</dbReference>
<dbReference type="GO" id="GO:0030527">
    <property type="term" value="F:structural constituent of chromatin"/>
    <property type="evidence" value="ECO:0007669"/>
    <property type="project" value="InterPro"/>
</dbReference>
<feature type="domain" description="H15" evidence="4">
    <location>
        <begin position="49"/>
        <end position="125"/>
    </location>
</feature>
<evidence type="ECO:0000256" key="2">
    <source>
        <dbReference type="RuleBase" id="RU003894"/>
    </source>
</evidence>
<protein>
    <submittedName>
        <fullName evidence="5">Linker histone H1M</fullName>
    </submittedName>
</protein>
<feature type="compositionally biased region" description="Basic and acidic residues" evidence="3">
    <location>
        <begin position="121"/>
        <end position="136"/>
    </location>
</feature>
<evidence type="ECO:0000256" key="1">
    <source>
        <dbReference type="ARBA" id="ARBA00023125"/>
    </source>
</evidence>
<organism evidence="5 6">
    <name type="scientific">Cynoglossus semilaevis</name>
    <name type="common">Tongue sole</name>
    <dbReference type="NCBI Taxonomy" id="244447"/>
    <lineage>
        <taxon>Eukaryota</taxon>
        <taxon>Metazoa</taxon>
        <taxon>Chordata</taxon>
        <taxon>Craniata</taxon>
        <taxon>Vertebrata</taxon>
        <taxon>Euteleostomi</taxon>
        <taxon>Actinopterygii</taxon>
        <taxon>Neopterygii</taxon>
        <taxon>Teleostei</taxon>
        <taxon>Neoteleostei</taxon>
        <taxon>Acanthomorphata</taxon>
        <taxon>Carangaria</taxon>
        <taxon>Pleuronectiformes</taxon>
        <taxon>Pleuronectoidei</taxon>
        <taxon>Cynoglossidae</taxon>
        <taxon>Cynoglossinae</taxon>
        <taxon>Cynoglossus</taxon>
    </lineage>
</organism>
<feature type="region of interest" description="Disordered" evidence="3">
    <location>
        <begin position="115"/>
        <end position="278"/>
    </location>
</feature>
<dbReference type="AlphaFoldDB" id="A0A3P8UR85"/>
<dbReference type="InterPro" id="IPR005819">
    <property type="entry name" value="H1/H5"/>
</dbReference>
<dbReference type="InParanoid" id="A0A3P8UR85"/>
<keyword evidence="6" id="KW-1185">Reference proteome</keyword>
<dbReference type="GO" id="GO:0005634">
    <property type="term" value="C:nucleus"/>
    <property type="evidence" value="ECO:0007669"/>
    <property type="project" value="UniProtKB-SubCell"/>
</dbReference>
<dbReference type="CDD" id="cd00073">
    <property type="entry name" value="H15"/>
    <property type="match status" value="1"/>
</dbReference>
<feature type="compositionally biased region" description="Low complexity" evidence="3">
    <location>
        <begin position="1"/>
        <end position="19"/>
    </location>
</feature>
<dbReference type="Gene3D" id="1.10.10.10">
    <property type="entry name" value="Winged helix-like DNA-binding domain superfamily/Winged helix DNA-binding domain"/>
    <property type="match status" value="1"/>
</dbReference>
<dbReference type="PROSITE" id="PS51504">
    <property type="entry name" value="H15"/>
    <property type="match status" value="1"/>
</dbReference>
<proteinExistence type="inferred from homology"/>
<dbReference type="STRING" id="244447.ENSCSEP00000002775"/>
<dbReference type="GO" id="GO:0003677">
    <property type="term" value="F:DNA binding"/>
    <property type="evidence" value="ECO:0007669"/>
    <property type="project" value="UniProtKB-KW"/>
</dbReference>
<dbReference type="GO" id="GO:0006334">
    <property type="term" value="P:nucleosome assembly"/>
    <property type="evidence" value="ECO:0007669"/>
    <property type="project" value="InterPro"/>
</dbReference>
<evidence type="ECO:0000259" key="4">
    <source>
        <dbReference type="PROSITE" id="PS51504"/>
    </source>
</evidence>